<dbReference type="Proteomes" id="UP000298787">
    <property type="component" value="Chromosome 7"/>
</dbReference>
<name>A0A4U5UIS6_COLLU</name>
<organism evidence="1 2">
    <name type="scientific">Collichthys lucidus</name>
    <name type="common">Big head croaker</name>
    <name type="synonym">Sciaena lucida</name>
    <dbReference type="NCBI Taxonomy" id="240159"/>
    <lineage>
        <taxon>Eukaryota</taxon>
        <taxon>Metazoa</taxon>
        <taxon>Chordata</taxon>
        <taxon>Craniata</taxon>
        <taxon>Vertebrata</taxon>
        <taxon>Euteleostomi</taxon>
        <taxon>Actinopterygii</taxon>
        <taxon>Neopterygii</taxon>
        <taxon>Teleostei</taxon>
        <taxon>Neoteleostei</taxon>
        <taxon>Acanthomorphata</taxon>
        <taxon>Eupercaria</taxon>
        <taxon>Sciaenidae</taxon>
        <taxon>Collichthys</taxon>
    </lineage>
</organism>
<reference evidence="1 2" key="1">
    <citation type="submission" date="2019-01" db="EMBL/GenBank/DDBJ databases">
        <title>Genome Assembly of Collichthys lucidus.</title>
        <authorList>
            <person name="Cai M."/>
            <person name="Xiao S."/>
        </authorList>
    </citation>
    <scope>NUCLEOTIDE SEQUENCE [LARGE SCALE GENOMIC DNA]</scope>
    <source>
        <strain evidence="1">JT15FE1705JMU</strain>
        <tissue evidence="1">Muscle</tissue>
    </source>
</reference>
<evidence type="ECO:0000313" key="1">
    <source>
        <dbReference type="EMBL" id="TKS73405.1"/>
    </source>
</evidence>
<dbReference type="AlphaFoldDB" id="A0A4U5UIS6"/>
<gene>
    <name evidence="1" type="ORF">D9C73_007484</name>
</gene>
<accession>A0A4U5UIS6</accession>
<proteinExistence type="predicted"/>
<sequence>MSALVVVEVTAAVATEEDATSGCGEERRGGGEACLLAWMLSGRKMEDAQAPVMTWMMMRIKKKEKETKKMRTNATLKDREDVKEWAMAVYGFDLFTLSLNVLGKDHM</sequence>
<keyword evidence="2" id="KW-1185">Reference proteome</keyword>
<protein>
    <submittedName>
        <fullName evidence="1">Uncharacterized protein</fullName>
    </submittedName>
</protein>
<evidence type="ECO:0000313" key="2">
    <source>
        <dbReference type="Proteomes" id="UP000298787"/>
    </source>
</evidence>
<dbReference type="EMBL" id="CM014084">
    <property type="protein sequence ID" value="TKS73405.1"/>
    <property type="molecule type" value="Genomic_DNA"/>
</dbReference>